<dbReference type="InterPro" id="IPR000390">
    <property type="entry name" value="Small_drug/metabolite_transptr"/>
</dbReference>
<dbReference type="GO" id="GO:0022857">
    <property type="term" value="F:transmembrane transporter activity"/>
    <property type="evidence" value="ECO:0007669"/>
    <property type="project" value="InterPro"/>
</dbReference>
<evidence type="ECO:0000313" key="9">
    <source>
        <dbReference type="EMBL" id="MBB5077388.1"/>
    </source>
</evidence>
<dbReference type="GO" id="GO:0005886">
    <property type="term" value="C:plasma membrane"/>
    <property type="evidence" value="ECO:0007669"/>
    <property type="project" value="UniProtKB-SubCell"/>
</dbReference>
<evidence type="ECO:0000256" key="1">
    <source>
        <dbReference type="ARBA" id="ARBA00004651"/>
    </source>
</evidence>
<feature type="transmembrane region" description="Helical" evidence="8">
    <location>
        <begin position="29"/>
        <end position="50"/>
    </location>
</feature>
<dbReference type="SUPFAM" id="SSF103481">
    <property type="entry name" value="Multidrug resistance efflux transporter EmrE"/>
    <property type="match status" value="1"/>
</dbReference>
<dbReference type="Gene3D" id="1.10.3730.20">
    <property type="match status" value="1"/>
</dbReference>
<protein>
    <submittedName>
        <fullName evidence="9">Quaternary ammonium compound-resistance protein SugE</fullName>
    </submittedName>
</protein>
<dbReference type="InterPro" id="IPR037185">
    <property type="entry name" value="EmrE-like"/>
</dbReference>
<evidence type="ECO:0000256" key="6">
    <source>
        <dbReference type="ARBA" id="ARBA00023136"/>
    </source>
</evidence>
<dbReference type="Proteomes" id="UP000568380">
    <property type="component" value="Unassembled WGS sequence"/>
</dbReference>
<evidence type="ECO:0000256" key="2">
    <source>
        <dbReference type="ARBA" id="ARBA00022448"/>
    </source>
</evidence>
<organism evidence="9 10">
    <name type="scientific">Nonomuraea endophytica</name>
    <dbReference type="NCBI Taxonomy" id="714136"/>
    <lineage>
        <taxon>Bacteria</taxon>
        <taxon>Bacillati</taxon>
        <taxon>Actinomycetota</taxon>
        <taxon>Actinomycetes</taxon>
        <taxon>Streptosporangiales</taxon>
        <taxon>Streptosporangiaceae</taxon>
        <taxon>Nonomuraea</taxon>
    </lineage>
</organism>
<dbReference type="PANTHER" id="PTHR30561">
    <property type="entry name" value="SMR FAMILY PROTON-DEPENDENT DRUG EFFLUX TRANSPORTER SUGE"/>
    <property type="match status" value="1"/>
</dbReference>
<dbReference type="InterPro" id="IPR045324">
    <property type="entry name" value="Small_multidrug_res"/>
</dbReference>
<proteinExistence type="inferred from homology"/>
<keyword evidence="6 8" id="KW-0472">Membrane</keyword>
<dbReference type="AlphaFoldDB" id="A0A7W8A2V1"/>
<dbReference type="Pfam" id="PF00893">
    <property type="entry name" value="Multi_Drug_Res"/>
    <property type="match status" value="1"/>
</dbReference>
<comment type="similarity">
    <text evidence="7">Belongs to the drug/metabolite transporter (DMT) superfamily. Small multidrug resistance (SMR) (TC 2.A.7.1) family.</text>
</comment>
<keyword evidence="10" id="KW-1185">Reference proteome</keyword>
<evidence type="ECO:0000256" key="3">
    <source>
        <dbReference type="ARBA" id="ARBA00022475"/>
    </source>
</evidence>
<keyword evidence="2" id="KW-0813">Transport</keyword>
<keyword evidence="4 7" id="KW-0812">Transmembrane</keyword>
<sequence>MAWFYLALAVVFEIAFALGTNATKGFTKVWPSLFTVVAAAGGIFFLSLALKTLDVGVGYTIWTGLGSIGTVILGALIYKEKITLPKVLSFASIILGVITLKIASGL</sequence>
<accession>A0A7W8A2V1</accession>
<reference evidence="9 10" key="1">
    <citation type="submission" date="2020-08" db="EMBL/GenBank/DDBJ databases">
        <title>Genomic Encyclopedia of Type Strains, Phase IV (KMG-IV): sequencing the most valuable type-strain genomes for metagenomic binning, comparative biology and taxonomic classification.</title>
        <authorList>
            <person name="Goeker M."/>
        </authorList>
    </citation>
    <scope>NUCLEOTIDE SEQUENCE [LARGE SCALE GENOMIC DNA]</scope>
    <source>
        <strain evidence="9 10">DSM 45385</strain>
    </source>
</reference>
<keyword evidence="3" id="KW-1003">Cell membrane</keyword>
<dbReference type="FunFam" id="1.10.3730.20:FF:000001">
    <property type="entry name" value="Quaternary ammonium compound resistance transporter SugE"/>
    <property type="match status" value="1"/>
</dbReference>
<feature type="transmembrane region" description="Helical" evidence="8">
    <location>
        <begin position="57"/>
        <end position="78"/>
    </location>
</feature>
<evidence type="ECO:0000256" key="7">
    <source>
        <dbReference type="RuleBase" id="RU003942"/>
    </source>
</evidence>
<evidence type="ECO:0000256" key="5">
    <source>
        <dbReference type="ARBA" id="ARBA00022989"/>
    </source>
</evidence>
<comment type="caution">
    <text evidence="9">The sequence shown here is derived from an EMBL/GenBank/DDBJ whole genome shotgun (WGS) entry which is preliminary data.</text>
</comment>
<dbReference type="PANTHER" id="PTHR30561:SF0">
    <property type="entry name" value="GUANIDINIUM EXPORTER"/>
    <property type="match status" value="1"/>
</dbReference>
<gene>
    <name evidence="9" type="ORF">HNR40_002861</name>
</gene>
<evidence type="ECO:0000256" key="8">
    <source>
        <dbReference type="SAM" id="Phobius"/>
    </source>
</evidence>
<comment type="subcellular location">
    <subcellularLocation>
        <location evidence="1 7">Cell membrane</location>
        <topology evidence="1 7">Multi-pass membrane protein</topology>
    </subcellularLocation>
</comment>
<dbReference type="EMBL" id="JACHIN010000003">
    <property type="protein sequence ID" value="MBB5077388.1"/>
    <property type="molecule type" value="Genomic_DNA"/>
</dbReference>
<dbReference type="RefSeq" id="WP_184961158.1">
    <property type="nucleotide sequence ID" value="NZ_JACHIN010000003.1"/>
</dbReference>
<evidence type="ECO:0000313" key="10">
    <source>
        <dbReference type="Proteomes" id="UP000568380"/>
    </source>
</evidence>
<evidence type="ECO:0000256" key="4">
    <source>
        <dbReference type="ARBA" id="ARBA00022692"/>
    </source>
</evidence>
<feature type="transmembrane region" description="Helical" evidence="8">
    <location>
        <begin position="84"/>
        <end position="103"/>
    </location>
</feature>
<keyword evidence="5 8" id="KW-1133">Transmembrane helix</keyword>
<name>A0A7W8A2V1_9ACTN</name>